<feature type="domain" description="MotA/TolQ/ExbB proton channel" evidence="8">
    <location>
        <begin position="91"/>
        <end position="190"/>
    </location>
</feature>
<dbReference type="GO" id="GO:0005886">
    <property type="term" value="C:plasma membrane"/>
    <property type="evidence" value="ECO:0007669"/>
    <property type="project" value="UniProtKB-SubCell"/>
</dbReference>
<dbReference type="OrthoDB" id="9806929at2"/>
<evidence type="ECO:0000256" key="5">
    <source>
        <dbReference type="ARBA" id="ARBA00023136"/>
    </source>
</evidence>
<dbReference type="EMBL" id="CP011805">
    <property type="protein sequence ID" value="AKM06182.1"/>
    <property type="molecule type" value="Genomic_DNA"/>
</dbReference>
<evidence type="ECO:0000259" key="8">
    <source>
        <dbReference type="Pfam" id="PF01618"/>
    </source>
</evidence>
<evidence type="ECO:0000256" key="7">
    <source>
        <dbReference type="SAM" id="Phobius"/>
    </source>
</evidence>
<evidence type="ECO:0000256" key="6">
    <source>
        <dbReference type="RuleBase" id="RU004057"/>
    </source>
</evidence>
<comment type="subcellular location">
    <subcellularLocation>
        <location evidence="1">Cell membrane</location>
        <topology evidence="1">Multi-pass membrane protein</topology>
    </subcellularLocation>
    <subcellularLocation>
        <location evidence="6">Membrane</location>
        <topology evidence="6">Multi-pass membrane protein</topology>
    </subcellularLocation>
</comment>
<dbReference type="GO" id="GO:0006935">
    <property type="term" value="P:chemotaxis"/>
    <property type="evidence" value="ECO:0007669"/>
    <property type="project" value="InterPro"/>
</dbReference>
<keyword evidence="2" id="KW-1003">Cell membrane</keyword>
<dbReference type="GO" id="GO:0015031">
    <property type="term" value="P:protein transport"/>
    <property type="evidence" value="ECO:0007669"/>
    <property type="project" value="UniProtKB-KW"/>
</dbReference>
<dbReference type="Pfam" id="PF01618">
    <property type="entry name" value="MotA_ExbB"/>
    <property type="match status" value="1"/>
</dbReference>
<protein>
    <recommendedName>
        <fullName evidence="8">MotA/TolQ/ExbB proton channel domain-containing protein</fullName>
    </recommendedName>
</protein>
<comment type="similarity">
    <text evidence="6">Belongs to the exbB/tolQ family.</text>
</comment>
<evidence type="ECO:0000256" key="1">
    <source>
        <dbReference type="ARBA" id="ARBA00004651"/>
    </source>
</evidence>
<gene>
    <name evidence="9" type="ORF">AM2010_90</name>
</gene>
<dbReference type="Proteomes" id="UP000037643">
    <property type="component" value="Chromosome"/>
</dbReference>
<keyword evidence="4 7" id="KW-1133">Transmembrane helix</keyword>
<reference evidence="9 10" key="1">
    <citation type="submission" date="2015-06" db="EMBL/GenBank/DDBJ databases">
        <authorList>
            <person name="Kim K.M."/>
        </authorList>
    </citation>
    <scope>NUCLEOTIDE SEQUENCE [LARGE SCALE GENOMIC DNA]</scope>
    <source>
        <strain evidence="9 10">KCTC 22370</strain>
    </source>
</reference>
<dbReference type="PANTHER" id="PTHR30433">
    <property type="entry name" value="CHEMOTAXIS PROTEIN MOTA"/>
    <property type="match status" value="1"/>
</dbReference>
<keyword evidence="6" id="KW-0653">Protein transport</keyword>
<keyword evidence="10" id="KW-1185">Reference proteome</keyword>
<dbReference type="AlphaFoldDB" id="A0A0G3X4U0"/>
<evidence type="ECO:0000256" key="2">
    <source>
        <dbReference type="ARBA" id="ARBA00022475"/>
    </source>
</evidence>
<evidence type="ECO:0000256" key="3">
    <source>
        <dbReference type="ARBA" id="ARBA00022692"/>
    </source>
</evidence>
<evidence type="ECO:0000256" key="4">
    <source>
        <dbReference type="ARBA" id="ARBA00022989"/>
    </source>
</evidence>
<organism evidence="9 10">
    <name type="scientific">Pelagerythrobacter marensis</name>
    <dbReference type="NCBI Taxonomy" id="543877"/>
    <lineage>
        <taxon>Bacteria</taxon>
        <taxon>Pseudomonadati</taxon>
        <taxon>Pseudomonadota</taxon>
        <taxon>Alphaproteobacteria</taxon>
        <taxon>Sphingomonadales</taxon>
        <taxon>Erythrobacteraceae</taxon>
        <taxon>Pelagerythrobacter</taxon>
    </lineage>
</organism>
<sequence>MNALQLLDPVSLAIVFGGTLAATLLRCGWRDARAALIALTQLPTRPFDSGRVRAELAAQVREICEDGILRAEPHSFGDGEFDDLSDALIRHRSIKALHDQHERHSARRRNAAETAGRVLAEAAELAPVLGLVGTLVALGGFSAAAGGDYARSIGTAVITTLYGLVLANFVFSPLAGAIARRARAEESEREDLIAWLAAAVERSIPGAPSKRDMDEKAAA</sequence>
<feature type="transmembrane region" description="Helical" evidence="7">
    <location>
        <begin position="6"/>
        <end position="25"/>
    </location>
</feature>
<dbReference type="GO" id="GO:0071978">
    <property type="term" value="P:bacterial-type flagellum-dependent swarming motility"/>
    <property type="evidence" value="ECO:0007669"/>
    <property type="project" value="InterPro"/>
</dbReference>
<evidence type="ECO:0000313" key="9">
    <source>
        <dbReference type="EMBL" id="AKM06182.1"/>
    </source>
</evidence>
<feature type="transmembrane region" description="Helical" evidence="7">
    <location>
        <begin position="153"/>
        <end position="179"/>
    </location>
</feature>
<dbReference type="KEGG" id="amx:AM2010_90"/>
<keyword evidence="3 7" id="KW-0812">Transmembrane</keyword>
<dbReference type="PATRIC" id="fig|543877.4.peg.93"/>
<dbReference type="InterPro" id="IPR047055">
    <property type="entry name" value="MotA-like"/>
</dbReference>
<feature type="transmembrane region" description="Helical" evidence="7">
    <location>
        <begin position="125"/>
        <end position="147"/>
    </location>
</feature>
<dbReference type="InterPro" id="IPR002898">
    <property type="entry name" value="MotA_ExbB_proton_chnl"/>
</dbReference>
<evidence type="ECO:0000313" key="10">
    <source>
        <dbReference type="Proteomes" id="UP000037643"/>
    </source>
</evidence>
<proteinExistence type="inferred from homology"/>
<name>A0A0G3X4U0_9SPHN</name>
<keyword evidence="5 7" id="KW-0472">Membrane</keyword>
<keyword evidence="6" id="KW-0813">Transport</keyword>
<dbReference type="STRING" id="543877.AM2010_90"/>
<accession>A0A0G3X4U0</accession>